<dbReference type="PANTHER" id="PTHR33563:SF1">
    <property type="entry name" value="3-DEHYDROQUINATE SYNTHASE"/>
    <property type="match status" value="1"/>
</dbReference>
<feature type="domain" description="3-dehydroquinate synthase C-terminal" evidence="3">
    <location>
        <begin position="195"/>
        <end position="253"/>
    </location>
</feature>
<keyword evidence="1" id="KW-0028">Amino-acid biosynthesis</keyword>
<sequence>MKPKGSLRKGAKMEFVLKHLHPVKIKEIKPIGNGDRVCLDMMSNFKSGHGLLVGSYNRSLFLIHCETMPNQFVSKRPARVNAGPVSMYVLCSNFTTKYLNELKPGDALFTVDSKGKTSVNTVARSKIEPRPMLLIRGTHRIRGSVIFKLLYSEGQDYFNGYRSIFHLKERKTGKPISVLDVEKYRNKQTNICADLDVETIVQDAETVPLVCRDGRPKSMKQLKPGDRIMAYIQNPELQSRHFGMAYEGFCLER</sequence>
<dbReference type="EMBL" id="MNUO01000046">
    <property type="protein sequence ID" value="OIN97465.1"/>
    <property type="molecule type" value="Genomic_DNA"/>
</dbReference>
<dbReference type="AlphaFoldDB" id="A0A1J4SDD0"/>
<dbReference type="Pfam" id="PF26558">
    <property type="entry name" value="DHQS_2nd"/>
    <property type="match status" value="2"/>
</dbReference>
<feature type="domain" description="3-dehydroquinate synthase C-terminal" evidence="3">
    <location>
        <begin position="23"/>
        <end position="139"/>
    </location>
</feature>
<evidence type="ECO:0000256" key="2">
    <source>
        <dbReference type="ARBA" id="ARBA00023141"/>
    </source>
</evidence>
<name>A0A1J4SDD0_9BACT</name>
<dbReference type="PANTHER" id="PTHR33563">
    <property type="match status" value="1"/>
</dbReference>
<dbReference type="GO" id="GO:0009073">
    <property type="term" value="P:aromatic amino acid family biosynthetic process"/>
    <property type="evidence" value="ECO:0007669"/>
    <property type="project" value="UniProtKB-KW"/>
</dbReference>
<dbReference type="GO" id="GO:0003856">
    <property type="term" value="F:3-dehydroquinate synthase activity"/>
    <property type="evidence" value="ECO:0007669"/>
    <property type="project" value="InterPro"/>
</dbReference>
<dbReference type="GO" id="GO:0008652">
    <property type="term" value="P:amino acid biosynthetic process"/>
    <property type="evidence" value="ECO:0007669"/>
    <property type="project" value="UniProtKB-KW"/>
</dbReference>
<evidence type="ECO:0000313" key="4">
    <source>
        <dbReference type="EMBL" id="OIN97465.1"/>
    </source>
</evidence>
<gene>
    <name evidence="4" type="ORF">AUJ66_02935</name>
</gene>
<proteinExistence type="predicted"/>
<dbReference type="Proteomes" id="UP000182278">
    <property type="component" value="Unassembled WGS sequence"/>
</dbReference>
<accession>A0A1J4SDD0</accession>
<dbReference type="InterPro" id="IPR002812">
    <property type="entry name" value="DHQS"/>
</dbReference>
<keyword evidence="2" id="KW-0057">Aromatic amino acid biosynthesis</keyword>
<organism evidence="4 5">
    <name type="scientific">Candidatus Desantisbacteria bacterium CG1_02_38_46</name>
    <dbReference type="NCBI Taxonomy" id="1817893"/>
    <lineage>
        <taxon>Bacteria</taxon>
        <taxon>Candidatus Desantisiibacteriota</taxon>
    </lineage>
</organism>
<protein>
    <recommendedName>
        <fullName evidence="3">3-dehydroquinate synthase C-terminal domain-containing protein</fullName>
    </recommendedName>
</protein>
<dbReference type="STRING" id="1817893.AUJ66_02935"/>
<dbReference type="GO" id="GO:0016491">
    <property type="term" value="F:oxidoreductase activity"/>
    <property type="evidence" value="ECO:0007669"/>
    <property type="project" value="InterPro"/>
</dbReference>
<dbReference type="InterPro" id="IPR056179">
    <property type="entry name" value="DHQS_C"/>
</dbReference>
<evidence type="ECO:0000259" key="3">
    <source>
        <dbReference type="Pfam" id="PF26558"/>
    </source>
</evidence>
<comment type="caution">
    <text evidence="4">The sequence shown here is derived from an EMBL/GenBank/DDBJ whole genome shotgun (WGS) entry which is preliminary data.</text>
</comment>
<reference evidence="4 5" key="1">
    <citation type="journal article" date="2016" name="Environ. Microbiol.">
        <title>Genomic resolution of a cold subsurface aquifer community provides metabolic insights for novel microbes adapted to high CO concentrations.</title>
        <authorList>
            <person name="Probst A.J."/>
            <person name="Castelle C.J."/>
            <person name="Singh A."/>
            <person name="Brown C.T."/>
            <person name="Anantharaman K."/>
            <person name="Sharon I."/>
            <person name="Hug L.A."/>
            <person name="Burstein D."/>
            <person name="Emerson J.B."/>
            <person name="Thomas B.C."/>
            <person name="Banfield J.F."/>
        </authorList>
    </citation>
    <scope>NUCLEOTIDE SEQUENCE [LARGE SCALE GENOMIC DNA]</scope>
    <source>
        <strain evidence="4">CG1_02_38_46</strain>
    </source>
</reference>
<evidence type="ECO:0000313" key="5">
    <source>
        <dbReference type="Proteomes" id="UP000182278"/>
    </source>
</evidence>
<evidence type="ECO:0000256" key="1">
    <source>
        <dbReference type="ARBA" id="ARBA00022605"/>
    </source>
</evidence>